<reference evidence="1" key="2">
    <citation type="submission" date="2021-04" db="EMBL/GenBank/DDBJ databases">
        <authorList>
            <person name="Dong X."/>
        </authorList>
    </citation>
    <scope>NUCLEOTIDE SEQUENCE</scope>
    <source>
        <strain evidence="1">ZWT</strain>
    </source>
</reference>
<reference evidence="1" key="1">
    <citation type="journal article" date="2021" name="mSystems">
        <title>Bacteria and Archaea Synergistically Convert Glycine Betaine to Biogenic Methane in the Formosa Cold Seep of the South China Sea.</title>
        <authorList>
            <person name="Li L."/>
            <person name="Zhang W."/>
            <person name="Zhang S."/>
            <person name="Song L."/>
            <person name="Sun Q."/>
            <person name="Zhang H."/>
            <person name="Xiang H."/>
            <person name="Dong X."/>
        </authorList>
    </citation>
    <scope>NUCLEOTIDE SEQUENCE</scope>
    <source>
        <strain evidence="1">ZWT</strain>
    </source>
</reference>
<dbReference type="Proteomes" id="UP001056429">
    <property type="component" value="Unassembled WGS sequence"/>
</dbReference>
<proteinExistence type="predicted"/>
<keyword evidence="2" id="KW-1185">Reference proteome</keyword>
<dbReference type="AlphaFoldDB" id="A0A9J6P4B7"/>
<dbReference type="RefSeq" id="WP_250860769.1">
    <property type="nucleotide sequence ID" value="NZ_JAGSOJ010000004.1"/>
</dbReference>
<organism evidence="1 2">
    <name type="scientific">Oceanirhabdus seepicola</name>
    <dbReference type="NCBI Taxonomy" id="2828781"/>
    <lineage>
        <taxon>Bacteria</taxon>
        <taxon>Bacillati</taxon>
        <taxon>Bacillota</taxon>
        <taxon>Clostridia</taxon>
        <taxon>Eubacteriales</taxon>
        <taxon>Clostridiaceae</taxon>
        <taxon>Oceanirhabdus</taxon>
    </lineage>
</organism>
<gene>
    <name evidence="1" type="ORF">KDK92_17965</name>
</gene>
<evidence type="ECO:0000313" key="2">
    <source>
        <dbReference type="Proteomes" id="UP001056429"/>
    </source>
</evidence>
<name>A0A9J6P4B7_9CLOT</name>
<dbReference type="Gene3D" id="3.40.630.30">
    <property type="match status" value="1"/>
</dbReference>
<dbReference type="InterPro" id="IPR016181">
    <property type="entry name" value="Acyl_CoA_acyltransferase"/>
</dbReference>
<evidence type="ECO:0000313" key="1">
    <source>
        <dbReference type="EMBL" id="MCM1991626.1"/>
    </source>
</evidence>
<sequence>MLRKKENPYERCPIYESKGFILRLVEEKDSEDLLECYSNPIAAKFFNSDNCTSDFIYETLDEMKECIKFWICEYKNNGYVRFSIVDKIRNKAIGTIEMFAKQDYIGEFGEVGVLRLDLASKYEKVEVITELLDTIEANFYCDFEVENIITKAIPEAIQRVSALKNRGFRELETNTIVPFDCYFLKSKRG</sequence>
<accession>A0A9J6P4B7</accession>
<comment type="caution">
    <text evidence="1">The sequence shown here is derived from an EMBL/GenBank/DDBJ whole genome shotgun (WGS) entry which is preliminary data.</text>
</comment>
<dbReference type="EMBL" id="JAGSOJ010000004">
    <property type="protein sequence ID" value="MCM1991626.1"/>
    <property type="molecule type" value="Genomic_DNA"/>
</dbReference>
<dbReference type="SUPFAM" id="SSF55729">
    <property type="entry name" value="Acyl-CoA N-acyltransferases (Nat)"/>
    <property type="match status" value="1"/>
</dbReference>
<evidence type="ECO:0008006" key="3">
    <source>
        <dbReference type="Google" id="ProtNLM"/>
    </source>
</evidence>
<protein>
    <recommendedName>
        <fullName evidence="3">N-acetyltransferase</fullName>
    </recommendedName>
</protein>